<dbReference type="PROSITE" id="PS50995">
    <property type="entry name" value="HTH_MARR_2"/>
    <property type="match status" value="1"/>
</dbReference>
<dbReference type="PANTHER" id="PTHR42756:SF1">
    <property type="entry name" value="TRANSCRIPTIONAL REPRESSOR OF EMRAB OPERON"/>
    <property type="match status" value="1"/>
</dbReference>
<dbReference type="Pfam" id="PF01047">
    <property type="entry name" value="MarR"/>
    <property type="match status" value="1"/>
</dbReference>
<accession>A0A850Q7U5</accession>
<dbReference type="EMBL" id="JABCJE010000010">
    <property type="protein sequence ID" value="NVO24984.1"/>
    <property type="molecule type" value="Genomic_DNA"/>
</dbReference>
<protein>
    <submittedName>
        <fullName evidence="5">MarR family transcriptional regulator</fullName>
    </submittedName>
</protein>
<proteinExistence type="predicted"/>
<evidence type="ECO:0000259" key="4">
    <source>
        <dbReference type="PROSITE" id="PS50995"/>
    </source>
</evidence>
<name>A0A850Q7U5_9RHOB</name>
<evidence type="ECO:0000313" key="5">
    <source>
        <dbReference type="EMBL" id="NVO24984.1"/>
    </source>
</evidence>
<dbReference type="InterPro" id="IPR036388">
    <property type="entry name" value="WH-like_DNA-bd_sf"/>
</dbReference>
<dbReference type="AlphaFoldDB" id="A0A850Q7U5"/>
<dbReference type="PRINTS" id="PR00598">
    <property type="entry name" value="HTHMARR"/>
</dbReference>
<evidence type="ECO:0000256" key="1">
    <source>
        <dbReference type="ARBA" id="ARBA00023015"/>
    </source>
</evidence>
<dbReference type="Gene3D" id="1.10.10.10">
    <property type="entry name" value="Winged helix-like DNA-binding domain superfamily/Winged helix DNA-binding domain"/>
    <property type="match status" value="1"/>
</dbReference>
<dbReference type="SMART" id="SM00347">
    <property type="entry name" value="HTH_MARR"/>
    <property type="match status" value="1"/>
</dbReference>
<dbReference type="Proteomes" id="UP000592216">
    <property type="component" value="Unassembled WGS sequence"/>
</dbReference>
<gene>
    <name evidence="5" type="ORF">HJ536_16635</name>
</gene>
<dbReference type="GO" id="GO:0003677">
    <property type="term" value="F:DNA binding"/>
    <property type="evidence" value="ECO:0007669"/>
    <property type="project" value="UniProtKB-KW"/>
</dbReference>
<evidence type="ECO:0000313" key="6">
    <source>
        <dbReference type="Proteomes" id="UP000592216"/>
    </source>
</evidence>
<evidence type="ECO:0000256" key="2">
    <source>
        <dbReference type="ARBA" id="ARBA00023125"/>
    </source>
</evidence>
<dbReference type="InterPro" id="IPR036390">
    <property type="entry name" value="WH_DNA-bd_sf"/>
</dbReference>
<comment type="caution">
    <text evidence="5">The sequence shown here is derived from an EMBL/GenBank/DDBJ whole genome shotgun (WGS) entry which is preliminary data.</text>
</comment>
<dbReference type="GO" id="GO:0003700">
    <property type="term" value="F:DNA-binding transcription factor activity"/>
    <property type="evidence" value="ECO:0007669"/>
    <property type="project" value="InterPro"/>
</dbReference>
<dbReference type="SUPFAM" id="SSF46785">
    <property type="entry name" value="Winged helix' DNA-binding domain"/>
    <property type="match status" value="1"/>
</dbReference>
<organism evidence="5 6">
    <name type="scientific">Donghicola mangrovi</name>
    <dbReference type="NCBI Taxonomy" id="2729614"/>
    <lineage>
        <taxon>Bacteria</taxon>
        <taxon>Pseudomonadati</taxon>
        <taxon>Pseudomonadota</taxon>
        <taxon>Alphaproteobacteria</taxon>
        <taxon>Rhodobacterales</taxon>
        <taxon>Roseobacteraceae</taxon>
        <taxon>Donghicola</taxon>
    </lineage>
</organism>
<keyword evidence="1" id="KW-0805">Transcription regulation</keyword>
<dbReference type="PANTHER" id="PTHR42756">
    <property type="entry name" value="TRANSCRIPTIONAL REGULATOR, MARR"/>
    <property type="match status" value="1"/>
</dbReference>
<keyword evidence="3" id="KW-0804">Transcription</keyword>
<dbReference type="RefSeq" id="WP_177158580.1">
    <property type="nucleotide sequence ID" value="NZ_JABCJE010000010.1"/>
</dbReference>
<reference evidence="5 6" key="1">
    <citation type="submission" date="2020-04" db="EMBL/GenBank/DDBJ databases">
        <title>Donghicola sp., a member of the Rhodobacteraceae family isolated from mangrove forest in Thailand.</title>
        <authorList>
            <person name="Charoenyingcharoen P."/>
            <person name="Yukphan P."/>
        </authorList>
    </citation>
    <scope>NUCLEOTIDE SEQUENCE [LARGE SCALE GENOMIC DNA]</scope>
    <source>
        <strain evidence="5 6">B5-SW-15</strain>
    </source>
</reference>
<dbReference type="InterPro" id="IPR000835">
    <property type="entry name" value="HTH_MarR-typ"/>
</dbReference>
<evidence type="ECO:0000256" key="3">
    <source>
        <dbReference type="ARBA" id="ARBA00023163"/>
    </source>
</evidence>
<keyword evidence="2" id="KW-0238">DNA-binding</keyword>
<sequence length="138" mass="15246">MKSLAFSLHETANLMKRRFEQEAKPLGLTLQQWRVLGVLSREGTQRQSALVEATQSTPMTISDVLDRLEKAGLVHRAPSAEDSRAKDVSLTDQGTQKSQEIKAIAEGVFAQIFDGIPQDDLDTTIRTLTHICKNIEGA</sequence>
<feature type="domain" description="HTH marR-type" evidence="4">
    <location>
        <begin position="1"/>
        <end position="137"/>
    </location>
</feature>